<dbReference type="PANTHER" id="PTHR12289:SF38">
    <property type="entry name" value="METAXIN-2"/>
    <property type="match status" value="1"/>
</dbReference>
<reference evidence="11" key="1">
    <citation type="submission" date="2023-10" db="EMBL/GenBank/DDBJ databases">
        <title>Genome assemblies of two species of porcelain crab, Petrolisthes cinctipes and Petrolisthes manimaculis (Anomura: Porcellanidae).</title>
        <authorList>
            <person name="Angst P."/>
        </authorList>
    </citation>
    <scope>NUCLEOTIDE SEQUENCE</scope>
    <source>
        <strain evidence="11">PB745_01</strain>
        <tissue evidence="11">Gill</tissue>
    </source>
</reference>
<evidence type="ECO:0000256" key="7">
    <source>
        <dbReference type="ARBA" id="ARBA00023136"/>
    </source>
</evidence>
<dbReference type="Gene3D" id="1.20.1050.10">
    <property type="match status" value="1"/>
</dbReference>
<evidence type="ECO:0000256" key="5">
    <source>
        <dbReference type="ARBA" id="ARBA00022927"/>
    </source>
</evidence>
<evidence type="ECO:0000256" key="1">
    <source>
        <dbReference type="ARBA" id="ARBA00004294"/>
    </source>
</evidence>
<keyword evidence="6" id="KW-0496">Mitochondrion</keyword>
<dbReference type="InterPro" id="IPR019564">
    <property type="entry name" value="Sam37/metaxin_N"/>
</dbReference>
<evidence type="ECO:0000256" key="8">
    <source>
        <dbReference type="SAM" id="MobiDB-lite"/>
    </source>
</evidence>
<organism evidence="11 12">
    <name type="scientific">Petrolisthes cinctipes</name>
    <name type="common">Flat porcelain crab</name>
    <dbReference type="NCBI Taxonomy" id="88211"/>
    <lineage>
        <taxon>Eukaryota</taxon>
        <taxon>Metazoa</taxon>
        <taxon>Ecdysozoa</taxon>
        <taxon>Arthropoda</taxon>
        <taxon>Crustacea</taxon>
        <taxon>Multicrustacea</taxon>
        <taxon>Malacostraca</taxon>
        <taxon>Eumalacostraca</taxon>
        <taxon>Eucarida</taxon>
        <taxon>Decapoda</taxon>
        <taxon>Pleocyemata</taxon>
        <taxon>Anomura</taxon>
        <taxon>Galatheoidea</taxon>
        <taxon>Porcellanidae</taxon>
        <taxon>Petrolisthes</taxon>
    </lineage>
</organism>
<dbReference type="InterPro" id="IPR033468">
    <property type="entry name" value="Metaxin_GST"/>
</dbReference>
<comment type="subcellular location">
    <subcellularLocation>
        <location evidence="1">Mitochondrion outer membrane</location>
    </subcellularLocation>
</comment>
<dbReference type="InterPro" id="IPR050931">
    <property type="entry name" value="Mito_Protein_Transport_Metaxin"/>
</dbReference>
<proteinExistence type="inferred from homology"/>
<evidence type="ECO:0000256" key="4">
    <source>
        <dbReference type="ARBA" id="ARBA00022787"/>
    </source>
</evidence>
<protein>
    <recommendedName>
        <fullName evidence="13">Metaxin 2</fullName>
    </recommendedName>
</protein>
<dbReference type="Pfam" id="PF10568">
    <property type="entry name" value="Tom37"/>
    <property type="match status" value="1"/>
</dbReference>
<keyword evidence="5" id="KW-0653">Protein transport</keyword>
<evidence type="ECO:0000256" key="6">
    <source>
        <dbReference type="ARBA" id="ARBA00023128"/>
    </source>
</evidence>
<evidence type="ECO:0000259" key="10">
    <source>
        <dbReference type="Pfam" id="PF17171"/>
    </source>
</evidence>
<evidence type="ECO:0000259" key="9">
    <source>
        <dbReference type="Pfam" id="PF10568"/>
    </source>
</evidence>
<evidence type="ECO:0000256" key="2">
    <source>
        <dbReference type="ARBA" id="ARBA00009170"/>
    </source>
</evidence>
<keyword evidence="12" id="KW-1185">Reference proteome</keyword>
<dbReference type="GO" id="GO:0015031">
    <property type="term" value="P:protein transport"/>
    <property type="evidence" value="ECO:0007669"/>
    <property type="project" value="UniProtKB-KW"/>
</dbReference>
<dbReference type="PANTHER" id="PTHR12289">
    <property type="entry name" value="METAXIN RELATED"/>
    <property type="match status" value="1"/>
</dbReference>
<gene>
    <name evidence="11" type="ORF">Pcinc_016064</name>
</gene>
<comment type="similarity">
    <text evidence="2">Belongs to the metaxin family.</text>
</comment>
<dbReference type="EMBL" id="JAWQEG010001456">
    <property type="protein sequence ID" value="KAK3879360.1"/>
    <property type="molecule type" value="Genomic_DNA"/>
</dbReference>
<feature type="domain" description="Mitochondrial outer membrane transport complex Sam37/metaxin N-terminal" evidence="9">
    <location>
        <begin position="1"/>
        <end position="97"/>
    </location>
</feature>
<dbReference type="Pfam" id="PF17171">
    <property type="entry name" value="GST_C_6"/>
    <property type="match status" value="1"/>
</dbReference>
<dbReference type="CDD" id="cd03211">
    <property type="entry name" value="GST_C_Metaxin2"/>
    <property type="match status" value="1"/>
</dbReference>
<keyword evidence="7" id="KW-0472">Membrane</keyword>
<dbReference type="AlphaFoldDB" id="A0AAE1FS13"/>
<evidence type="ECO:0000313" key="11">
    <source>
        <dbReference type="EMBL" id="KAK3879360.1"/>
    </source>
</evidence>
<dbReference type="GO" id="GO:0001401">
    <property type="term" value="C:SAM complex"/>
    <property type="evidence" value="ECO:0007669"/>
    <property type="project" value="InterPro"/>
</dbReference>
<evidence type="ECO:0000313" key="12">
    <source>
        <dbReference type="Proteomes" id="UP001286313"/>
    </source>
</evidence>
<name>A0AAE1FS13_PETCI</name>
<keyword evidence="3" id="KW-0813">Transport</keyword>
<dbReference type="SUPFAM" id="SSF47616">
    <property type="entry name" value="GST C-terminal domain-like"/>
    <property type="match status" value="1"/>
</dbReference>
<accession>A0AAE1FS13</accession>
<comment type="caution">
    <text evidence="11">The sequence shown here is derived from an EMBL/GenBank/DDBJ whole genome shotgun (WGS) entry which is preliminary data.</text>
</comment>
<evidence type="ECO:0000256" key="3">
    <source>
        <dbReference type="ARBA" id="ARBA00022448"/>
    </source>
</evidence>
<dbReference type="InterPro" id="IPR036282">
    <property type="entry name" value="Glutathione-S-Trfase_C_sf"/>
</dbReference>
<evidence type="ECO:0008006" key="13">
    <source>
        <dbReference type="Google" id="ProtNLM"/>
    </source>
</evidence>
<dbReference type="GO" id="GO:0007005">
    <property type="term" value="P:mitochondrion organization"/>
    <property type="evidence" value="ECO:0007669"/>
    <property type="project" value="TreeGrafter"/>
</dbReference>
<keyword evidence="4" id="KW-1000">Mitochondrion outer membrane</keyword>
<feature type="domain" description="Metaxin glutathione S-transferase" evidence="10">
    <location>
        <begin position="122"/>
        <end position="183"/>
    </location>
</feature>
<dbReference type="Proteomes" id="UP001286313">
    <property type="component" value="Unassembled WGS sequence"/>
</dbReference>
<sequence>MSKKGRIPFIKAGAFVVAELDPIVAFVANKGVTLTEGLDTTQKADMRAYMSLVSNVLANAELYVSWVDRTTYEEVTMSRYGSVHPWPLNHILTKQKRQQIHRRLKVLGWKQKSLEEVYNEVEHCCSALSERLDKQDFFFGKRPTELDALVFGHLFTLLTTPLPDNRLATIVRSFSNLVKLCQVIERDFFERNNGGSSSGNGEGDYDKLEDLNQLPM</sequence>
<feature type="region of interest" description="Disordered" evidence="8">
    <location>
        <begin position="194"/>
        <end position="216"/>
    </location>
</feature>